<keyword evidence="3" id="KW-1185">Reference proteome</keyword>
<accession>A0A0C2JQY2</accession>
<dbReference type="PANTHER" id="PTHR46564:SF1">
    <property type="entry name" value="TRANSPOSASE"/>
    <property type="match status" value="1"/>
</dbReference>
<dbReference type="Proteomes" id="UP000031668">
    <property type="component" value="Unassembled WGS sequence"/>
</dbReference>
<name>A0A0C2JQY2_THEKT</name>
<evidence type="ECO:0000259" key="1">
    <source>
        <dbReference type="Pfam" id="PF13358"/>
    </source>
</evidence>
<evidence type="ECO:0000313" key="3">
    <source>
        <dbReference type="Proteomes" id="UP000031668"/>
    </source>
</evidence>
<proteinExistence type="predicted"/>
<dbReference type="InterPro" id="IPR036397">
    <property type="entry name" value="RNaseH_sf"/>
</dbReference>
<feature type="domain" description="Tc1-like transposase DDE" evidence="1">
    <location>
        <begin position="107"/>
        <end position="211"/>
    </location>
</feature>
<sequence length="213" mass="24429">MNYMKVEIIAGMIRRAATATEISTDLKIYENSAASTKEEIQSQIQEKGIRRNVSSICKMILRDESFTMKRVPVNLDVRKNYCRIVSNISDDRILFKDDTQGRLSGSLNQPKKRVNISVLEAISLTGDVHYMMADGAINGELFIEFMMLLCQMTLNVSSVYVMDNALIHKLINVSLLLLSANMRLEFLPPYSLQFTPIEEYFYNLQNLIRQRKS</sequence>
<reference evidence="2 3" key="1">
    <citation type="journal article" date="2014" name="Genome Biol. Evol.">
        <title>The genome of the myxosporean Thelohanellus kitauei shows adaptations to nutrient acquisition within its fish host.</title>
        <authorList>
            <person name="Yang Y."/>
            <person name="Xiong J."/>
            <person name="Zhou Z."/>
            <person name="Huo F."/>
            <person name="Miao W."/>
            <person name="Ran C."/>
            <person name="Liu Y."/>
            <person name="Zhang J."/>
            <person name="Feng J."/>
            <person name="Wang M."/>
            <person name="Wang M."/>
            <person name="Wang L."/>
            <person name="Yao B."/>
        </authorList>
    </citation>
    <scope>NUCLEOTIDE SEQUENCE [LARGE SCALE GENOMIC DNA]</scope>
    <source>
        <strain evidence="2">Wuqing</strain>
    </source>
</reference>
<comment type="caution">
    <text evidence="2">The sequence shown here is derived from an EMBL/GenBank/DDBJ whole genome shotgun (WGS) entry which is preliminary data.</text>
</comment>
<evidence type="ECO:0000313" key="2">
    <source>
        <dbReference type="EMBL" id="KII71808.1"/>
    </source>
</evidence>
<dbReference type="PANTHER" id="PTHR46564">
    <property type="entry name" value="TRANSPOSASE"/>
    <property type="match status" value="1"/>
</dbReference>
<dbReference type="Gene3D" id="3.30.420.10">
    <property type="entry name" value="Ribonuclease H-like superfamily/Ribonuclease H"/>
    <property type="match status" value="1"/>
</dbReference>
<dbReference type="GO" id="GO:0003676">
    <property type="term" value="F:nucleic acid binding"/>
    <property type="evidence" value="ECO:0007669"/>
    <property type="project" value="InterPro"/>
</dbReference>
<gene>
    <name evidence="2" type="ORF">RF11_01352</name>
</gene>
<dbReference type="OrthoDB" id="5980266at2759"/>
<organism evidence="2 3">
    <name type="scientific">Thelohanellus kitauei</name>
    <name type="common">Myxosporean</name>
    <dbReference type="NCBI Taxonomy" id="669202"/>
    <lineage>
        <taxon>Eukaryota</taxon>
        <taxon>Metazoa</taxon>
        <taxon>Cnidaria</taxon>
        <taxon>Myxozoa</taxon>
        <taxon>Myxosporea</taxon>
        <taxon>Bivalvulida</taxon>
        <taxon>Platysporina</taxon>
        <taxon>Myxobolidae</taxon>
        <taxon>Thelohanellus</taxon>
    </lineage>
</organism>
<dbReference type="AlphaFoldDB" id="A0A0C2JQY2"/>
<dbReference type="EMBL" id="JWZT01001610">
    <property type="protein sequence ID" value="KII71808.1"/>
    <property type="molecule type" value="Genomic_DNA"/>
</dbReference>
<dbReference type="Pfam" id="PF13358">
    <property type="entry name" value="DDE_3"/>
    <property type="match status" value="1"/>
</dbReference>
<protein>
    <recommendedName>
        <fullName evidence="1">Tc1-like transposase DDE domain-containing protein</fullName>
    </recommendedName>
</protein>
<dbReference type="InterPro" id="IPR038717">
    <property type="entry name" value="Tc1-like_DDE_dom"/>
</dbReference>